<organism evidence="4 5">
    <name type="scientific">Coniophora puteana (strain RWD-64-598)</name>
    <name type="common">Brown rot fungus</name>
    <dbReference type="NCBI Taxonomy" id="741705"/>
    <lineage>
        <taxon>Eukaryota</taxon>
        <taxon>Fungi</taxon>
        <taxon>Dikarya</taxon>
        <taxon>Basidiomycota</taxon>
        <taxon>Agaricomycotina</taxon>
        <taxon>Agaricomycetes</taxon>
        <taxon>Agaricomycetidae</taxon>
        <taxon>Boletales</taxon>
        <taxon>Coniophorineae</taxon>
        <taxon>Coniophoraceae</taxon>
        <taxon>Coniophora</taxon>
    </lineage>
</organism>
<evidence type="ECO:0000256" key="1">
    <source>
        <dbReference type="RuleBase" id="RU363098"/>
    </source>
</evidence>
<comment type="catalytic activity">
    <reaction evidence="1">
        <text>RNA(n) + a ribonucleoside 5'-triphosphate = RNA(n+1) + diphosphate</text>
        <dbReference type="Rhea" id="RHEA:21248"/>
        <dbReference type="Rhea" id="RHEA-COMP:14527"/>
        <dbReference type="Rhea" id="RHEA-COMP:17342"/>
        <dbReference type="ChEBI" id="CHEBI:33019"/>
        <dbReference type="ChEBI" id="CHEBI:61557"/>
        <dbReference type="ChEBI" id="CHEBI:140395"/>
        <dbReference type="EC" id="2.7.7.48"/>
    </reaction>
</comment>
<comment type="similarity">
    <text evidence="1">Belongs to the RdRP family.</text>
</comment>
<dbReference type="InterPro" id="IPR057596">
    <property type="entry name" value="RDRP_core"/>
</dbReference>
<dbReference type="GO" id="GO:0031380">
    <property type="term" value="C:nuclear RNA-directed RNA polymerase complex"/>
    <property type="evidence" value="ECO:0007669"/>
    <property type="project" value="TreeGrafter"/>
</dbReference>
<dbReference type="EC" id="2.7.7.48" evidence="1"/>
<feature type="domain" description="RDRP core" evidence="3">
    <location>
        <begin position="440"/>
        <end position="1026"/>
    </location>
</feature>
<dbReference type="GO" id="GO:0030422">
    <property type="term" value="P:siRNA processing"/>
    <property type="evidence" value="ECO:0007669"/>
    <property type="project" value="TreeGrafter"/>
</dbReference>
<keyword evidence="1" id="KW-0808">Transferase</keyword>
<dbReference type="GO" id="GO:0003968">
    <property type="term" value="F:RNA-directed RNA polymerase activity"/>
    <property type="evidence" value="ECO:0007669"/>
    <property type="project" value="UniProtKB-KW"/>
</dbReference>
<dbReference type="Proteomes" id="UP000053558">
    <property type="component" value="Unassembled WGS sequence"/>
</dbReference>
<dbReference type="RefSeq" id="XP_007762683.1">
    <property type="nucleotide sequence ID" value="XM_007764493.1"/>
</dbReference>
<dbReference type="AlphaFoldDB" id="A0A5M3N657"/>
<evidence type="ECO:0000313" key="5">
    <source>
        <dbReference type="Proteomes" id="UP000053558"/>
    </source>
</evidence>
<dbReference type="GO" id="GO:0003723">
    <property type="term" value="F:RNA binding"/>
    <property type="evidence" value="ECO:0007669"/>
    <property type="project" value="UniProtKB-KW"/>
</dbReference>
<keyword evidence="1" id="KW-0694">RNA-binding</keyword>
<dbReference type="KEGG" id="cput:CONPUDRAFT_68887"/>
<gene>
    <name evidence="4" type="ORF">CONPUDRAFT_68887</name>
</gene>
<evidence type="ECO:0000313" key="4">
    <source>
        <dbReference type="EMBL" id="EIW86345.1"/>
    </source>
</evidence>
<evidence type="ECO:0000256" key="2">
    <source>
        <dbReference type="SAM" id="MobiDB-lite"/>
    </source>
</evidence>
<dbReference type="Pfam" id="PF05183">
    <property type="entry name" value="RdRP"/>
    <property type="match status" value="1"/>
</dbReference>
<dbReference type="PANTHER" id="PTHR23079:SF55">
    <property type="entry name" value="RNA-DIRECTED RNA POLYMERASE"/>
    <property type="match status" value="1"/>
</dbReference>
<dbReference type="OMA" id="WYRAANI"/>
<keyword evidence="1" id="KW-0548">Nucleotidyltransferase</keyword>
<protein>
    <recommendedName>
        <fullName evidence="1">RNA-dependent RNA polymerase</fullName>
        <ecNumber evidence="1">2.7.7.48</ecNumber>
    </recommendedName>
</protein>
<feature type="compositionally biased region" description="Basic residues" evidence="2">
    <location>
        <begin position="378"/>
        <end position="389"/>
    </location>
</feature>
<accession>A0A5M3N657</accession>
<proteinExistence type="inferred from homology"/>
<evidence type="ECO:0000259" key="3">
    <source>
        <dbReference type="Pfam" id="PF05183"/>
    </source>
</evidence>
<comment type="caution">
    <text evidence="4">The sequence shown here is derived from an EMBL/GenBank/DDBJ whole genome shotgun (WGS) entry which is preliminary data.</text>
</comment>
<keyword evidence="5" id="KW-1185">Reference proteome</keyword>
<name>A0A5M3N657_CONPW</name>
<sequence>MDIFMFNIAWAATAMDIKIEFANILHKHPYPTTPRLHFHVDLWTGNRRGKGILTIPYKEYGQKFLAAYGLSGIILKGRPIRFRESNRPLSEPRVNMLRDNPWQDPRELQKERDRIAVDSSSINIKTFSFGRFCRDGSFSAEVTFDGRVDLVCDFARKEVRLTITPGTSRQQGEETDDIFGRSIRDLATQLFGSQTFIASYKPSNIESLVTEDTSSSRRIFLKARASPLFYLQQASGSLAGTQQAQRLSSLTGNSDMPPGCHSLCVVFVNASDEEAFLLRCRRLGLEEDRRQTTIDVRNNLWSTDVMDELDQFLAELRFSVAWEVQKAVSTSVLSPREVMSIRRDITLLDREAGEHAPRIFLRFSGLIEETHLQELRRPRPRRRRRKQKQSPHFSTSDPSFLSNALIEAVKAVKEELLAPRGLLTSPLARDGAYEAYHLIFTPSTYILDGPLPDQSNSVLRRFGNHECFLRVSFQDENRAPLRRDFEYSISELMQKRFRPIFLGGHKVAGRHYEFLGYSMSGLREHSVWFVTPFTSDKGITMDAETIRGQLGDFSELQYKPARLGARWSQAFSTTDPSVTLERREIQYVNDITSASGNCMTDGCSSISIELAREIWTSLNRTRRRTFPLKFPPSAFQFRLGGAKGVVVQNPDLNDRVVCLRKSQRKFEAPNVLTFDVQSHTARPRPMFLNRPLIAILEHLGEQDTMDRILELQHADIQEAQGVRSSFRDAAKMLQVHGLGASFHLTSLFGNLAKELNMRVWTRESDDGWQNEVVIDALRCISTHALRELKYRAHIRVPGSYTLMGVSDEWNCLRPGEIFATVRDIRNGLDKPIVGRVAVTRSPQIHPGDIQVVTAVRRPELEHLTNVVVFSTQGDRALPSFLGGGDLDGDDFNLILDEALFPTANSEPGSYVSLPIKETTHPCGIEDVVDFVFNYFETDLVGRIAIMHLRFADLEDPGCASCMTLAELAAQAVDFPKTGTPVDFKLLPRLPDKEIKPDFLAREGENPHKNERFYESQKLLGELFRRVPLQDWSPGFWNKEESPFDVNTVYAAIRRARPWTLGLPILGKPSPVLWEEMMGLCEAYCDQLYAIAQTHTVSRDKDDYISEAELVSGTIIANWSDHRKRREAVNAMNLQVLVRQVRQELRPQRHEPDVEDSEYDTFDWDDEDEDDVAVAAETFTRAWAALLVAASVLRDDPTTFGPQSFGLIALGRMLEIMKNAQQDL</sequence>
<dbReference type="EMBL" id="JH711573">
    <property type="protein sequence ID" value="EIW86345.1"/>
    <property type="molecule type" value="Genomic_DNA"/>
</dbReference>
<feature type="region of interest" description="Disordered" evidence="2">
    <location>
        <begin position="374"/>
        <end position="398"/>
    </location>
</feature>
<reference evidence="5" key="1">
    <citation type="journal article" date="2012" name="Science">
        <title>The Paleozoic origin of enzymatic lignin decomposition reconstructed from 31 fungal genomes.</title>
        <authorList>
            <person name="Floudas D."/>
            <person name="Binder M."/>
            <person name="Riley R."/>
            <person name="Barry K."/>
            <person name="Blanchette R.A."/>
            <person name="Henrissat B."/>
            <person name="Martinez A.T."/>
            <person name="Otillar R."/>
            <person name="Spatafora J.W."/>
            <person name="Yadav J.S."/>
            <person name="Aerts A."/>
            <person name="Benoit I."/>
            <person name="Boyd A."/>
            <person name="Carlson A."/>
            <person name="Copeland A."/>
            <person name="Coutinho P.M."/>
            <person name="de Vries R.P."/>
            <person name="Ferreira P."/>
            <person name="Findley K."/>
            <person name="Foster B."/>
            <person name="Gaskell J."/>
            <person name="Glotzer D."/>
            <person name="Gorecki P."/>
            <person name="Heitman J."/>
            <person name="Hesse C."/>
            <person name="Hori C."/>
            <person name="Igarashi K."/>
            <person name="Jurgens J.A."/>
            <person name="Kallen N."/>
            <person name="Kersten P."/>
            <person name="Kohler A."/>
            <person name="Kuees U."/>
            <person name="Kumar T.K.A."/>
            <person name="Kuo A."/>
            <person name="LaButti K."/>
            <person name="Larrondo L.F."/>
            <person name="Lindquist E."/>
            <person name="Ling A."/>
            <person name="Lombard V."/>
            <person name="Lucas S."/>
            <person name="Lundell T."/>
            <person name="Martin R."/>
            <person name="McLaughlin D.J."/>
            <person name="Morgenstern I."/>
            <person name="Morin E."/>
            <person name="Murat C."/>
            <person name="Nagy L.G."/>
            <person name="Nolan M."/>
            <person name="Ohm R.A."/>
            <person name="Patyshakuliyeva A."/>
            <person name="Rokas A."/>
            <person name="Ruiz-Duenas F.J."/>
            <person name="Sabat G."/>
            <person name="Salamov A."/>
            <person name="Samejima M."/>
            <person name="Schmutz J."/>
            <person name="Slot J.C."/>
            <person name="St John F."/>
            <person name="Stenlid J."/>
            <person name="Sun H."/>
            <person name="Sun S."/>
            <person name="Syed K."/>
            <person name="Tsang A."/>
            <person name="Wiebenga A."/>
            <person name="Young D."/>
            <person name="Pisabarro A."/>
            <person name="Eastwood D.C."/>
            <person name="Martin F."/>
            <person name="Cullen D."/>
            <person name="Grigoriev I.V."/>
            <person name="Hibbett D.S."/>
        </authorList>
    </citation>
    <scope>NUCLEOTIDE SEQUENCE [LARGE SCALE GENOMIC DNA]</scope>
    <source>
        <strain evidence="5">RWD-64-598 SS2</strain>
    </source>
</reference>
<dbReference type="GeneID" id="19208713"/>
<dbReference type="OrthoDB" id="6513042at2759"/>
<keyword evidence="1" id="KW-0696">RNA-directed RNA polymerase</keyword>
<dbReference type="InterPro" id="IPR007855">
    <property type="entry name" value="RDRP"/>
</dbReference>
<dbReference type="PANTHER" id="PTHR23079">
    <property type="entry name" value="RNA-DEPENDENT RNA POLYMERASE"/>
    <property type="match status" value="1"/>
</dbReference>